<keyword evidence="8 10" id="KW-0472">Membrane</keyword>
<feature type="transmembrane region" description="Helical" evidence="10">
    <location>
        <begin position="62"/>
        <end position="80"/>
    </location>
</feature>
<dbReference type="RefSeq" id="WP_008010557.1">
    <property type="nucleotide sequence ID" value="NZ_FMZP01000003.1"/>
</dbReference>
<comment type="function">
    <text evidence="10">Part of the energy-coupling factor (ECF) transporter complex CbiMNOQ involved in cobalt import.</text>
</comment>
<reference evidence="13 14" key="1">
    <citation type="submission" date="2016-10" db="EMBL/GenBank/DDBJ databases">
        <authorList>
            <person name="Varghese N."/>
            <person name="Submissions S."/>
        </authorList>
    </citation>
    <scope>NUCLEOTIDE SEQUENCE [LARGE SCALE GENOMIC DNA]</scope>
    <source>
        <strain evidence="11 14">CDM_1</strain>
        <strain evidence="13">CDM_6</strain>
    </source>
</reference>
<evidence type="ECO:0000256" key="6">
    <source>
        <dbReference type="ARBA" id="ARBA00022989"/>
    </source>
</evidence>
<dbReference type="OrthoDB" id="187156at2157"/>
<dbReference type="GO" id="GO:0005886">
    <property type="term" value="C:plasma membrane"/>
    <property type="evidence" value="ECO:0007669"/>
    <property type="project" value="UniProtKB-SubCell"/>
</dbReference>
<dbReference type="NCBIfam" id="NF002780">
    <property type="entry name" value="PRK02898.1"/>
    <property type="match status" value="1"/>
</dbReference>
<evidence type="ECO:0000256" key="8">
    <source>
        <dbReference type="ARBA" id="ARBA00023136"/>
    </source>
</evidence>
<gene>
    <name evidence="10" type="primary">cbiN</name>
    <name evidence="12" type="ORF">SAMN04488694_103282</name>
    <name evidence="11" type="ORF">SAMN05192552_100326</name>
</gene>
<comment type="caution">
    <text evidence="10">Lacks conserved residue(s) required for the propagation of feature annotation.</text>
</comment>
<dbReference type="Pfam" id="PF02553">
    <property type="entry name" value="CbiN"/>
    <property type="match status" value="1"/>
</dbReference>
<proteinExistence type="inferred from homology"/>
<dbReference type="HAMAP" id="MF_00330">
    <property type="entry name" value="CbiN"/>
    <property type="match status" value="1"/>
</dbReference>
<evidence type="ECO:0000256" key="3">
    <source>
        <dbReference type="ARBA" id="ARBA00022475"/>
    </source>
</evidence>
<dbReference type="InterPro" id="IPR003705">
    <property type="entry name" value="CbiN"/>
</dbReference>
<evidence type="ECO:0000256" key="2">
    <source>
        <dbReference type="ARBA" id="ARBA00022448"/>
    </source>
</evidence>
<keyword evidence="5 10" id="KW-0812">Transmembrane</keyword>
<keyword evidence="6 10" id="KW-1133">Transmembrane helix</keyword>
<evidence type="ECO:0000313" key="12">
    <source>
        <dbReference type="EMBL" id="SET07810.1"/>
    </source>
</evidence>
<comment type="subcellular location">
    <subcellularLocation>
        <location evidence="10">Cell membrane</location>
        <topology evidence="10">Multi-pass membrane protein</topology>
    </subcellularLocation>
</comment>
<dbReference type="AlphaFoldDB" id="A0A1I0BLT6"/>
<dbReference type="Proteomes" id="UP000324021">
    <property type="component" value="Unassembled WGS sequence"/>
</dbReference>
<comment type="subunit">
    <text evidence="10">Forms an energy-coupling factor (ECF) transporter complex composed of an ATP-binding protein (A component, CbiO), a transmembrane protein (T component, CbiQ) and 2 possible substrate-capture proteins (S components, CbiM and CbiN) of unknown stoichimetry.</text>
</comment>
<dbReference type="STRING" id="392421.SAMN04488694_103282"/>
<dbReference type="GO" id="GO:0009236">
    <property type="term" value="P:cobalamin biosynthetic process"/>
    <property type="evidence" value="ECO:0007669"/>
    <property type="project" value="UniProtKB-UniRule"/>
</dbReference>
<evidence type="ECO:0000256" key="7">
    <source>
        <dbReference type="ARBA" id="ARBA00023065"/>
    </source>
</evidence>
<evidence type="ECO:0000313" key="14">
    <source>
        <dbReference type="Proteomes" id="UP000324021"/>
    </source>
</evidence>
<evidence type="ECO:0000256" key="9">
    <source>
        <dbReference type="ARBA" id="ARBA00023285"/>
    </source>
</evidence>
<dbReference type="EMBL" id="FMZP01000003">
    <property type="protein sequence ID" value="SDC32741.1"/>
    <property type="molecule type" value="Genomic_DNA"/>
</dbReference>
<sequence length="92" mass="9593">MNRWLAAGGLLMVGLILFSFTTAGAWGGADGAAGEKVDSVAPDYDPWFESLWTPPSGEIESLLFSLQAAIGGLIIGYYLGRGSPLQSASETP</sequence>
<dbReference type="EMBL" id="FOIC01000003">
    <property type="protein sequence ID" value="SET07810.1"/>
    <property type="molecule type" value="Genomic_DNA"/>
</dbReference>
<dbReference type="UniPathway" id="UPA00148"/>
<evidence type="ECO:0000256" key="5">
    <source>
        <dbReference type="ARBA" id="ARBA00022692"/>
    </source>
</evidence>
<evidence type="ECO:0000256" key="10">
    <source>
        <dbReference type="HAMAP-Rule" id="MF_00330"/>
    </source>
</evidence>
<keyword evidence="1 10" id="KW-0171">Cobalt transport</keyword>
<comment type="pathway">
    <text evidence="10">Cofactor biosynthesis; adenosylcobalamin biosynthesis.</text>
</comment>
<keyword evidence="3 10" id="KW-1003">Cell membrane</keyword>
<dbReference type="PANTHER" id="PTHR38662">
    <property type="entry name" value="COBALT TRANSPORT PROTEIN CBIN"/>
    <property type="match status" value="1"/>
</dbReference>
<dbReference type="Proteomes" id="UP000199320">
    <property type="component" value="Unassembled WGS sequence"/>
</dbReference>
<evidence type="ECO:0000313" key="11">
    <source>
        <dbReference type="EMBL" id="SDC32741.1"/>
    </source>
</evidence>
<keyword evidence="4 10" id="KW-0169">Cobalamin biosynthesis</keyword>
<dbReference type="GO" id="GO:0015087">
    <property type="term" value="F:cobalt ion transmembrane transporter activity"/>
    <property type="evidence" value="ECO:0007669"/>
    <property type="project" value="UniProtKB-UniRule"/>
</dbReference>
<reference evidence="12" key="2">
    <citation type="submission" date="2016-10" db="EMBL/GenBank/DDBJ databases">
        <authorList>
            <person name="de Groot N.N."/>
        </authorList>
    </citation>
    <scope>NUCLEOTIDE SEQUENCE [LARGE SCALE GENOMIC DNA]</scope>
    <source>
        <strain evidence="12">CDM_6</strain>
    </source>
</reference>
<comment type="similarity">
    <text evidence="10">Belongs to the CbiN family.</text>
</comment>
<evidence type="ECO:0000256" key="4">
    <source>
        <dbReference type="ARBA" id="ARBA00022573"/>
    </source>
</evidence>
<keyword evidence="13" id="KW-1185">Reference proteome</keyword>
<organism evidence="12 13">
    <name type="scientific">Natrinema hispanicum</name>
    <dbReference type="NCBI Taxonomy" id="392421"/>
    <lineage>
        <taxon>Archaea</taxon>
        <taxon>Methanobacteriati</taxon>
        <taxon>Methanobacteriota</taxon>
        <taxon>Stenosarchaea group</taxon>
        <taxon>Halobacteria</taxon>
        <taxon>Halobacteriales</taxon>
        <taxon>Natrialbaceae</taxon>
        <taxon>Natrinema</taxon>
    </lineage>
</organism>
<keyword evidence="9 10" id="KW-0170">Cobalt</keyword>
<evidence type="ECO:0000313" key="13">
    <source>
        <dbReference type="Proteomes" id="UP000199320"/>
    </source>
</evidence>
<accession>A0A1I0BLT6</accession>
<dbReference type="PANTHER" id="PTHR38662:SF1">
    <property type="entry name" value="COBALT TRANSPORT PROTEIN CBIN"/>
    <property type="match status" value="1"/>
</dbReference>
<keyword evidence="7 10" id="KW-0406">Ion transport</keyword>
<keyword evidence="2 10" id="KW-0813">Transport</keyword>
<name>A0A1I0BLT6_9EURY</name>
<evidence type="ECO:0000256" key="1">
    <source>
        <dbReference type="ARBA" id="ARBA00022426"/>
    </source>
</evidence>
<protein>
    <recommendedName>
        <fullName evidence="10">Cobalt transport protein CbiN</fullName>
    </recommendedName>
    <alternativeName>
        <fullName evidence="10">Energy-coupling factor transporter probable substrate-capture protein CbiN</fullName>
        <shortName evidence="10">ECF transporter S component CbiN</shortName>
    </alternativeName>
</protein>